<evidence type="ECO:0000256" key="2">
    <source>
        <dbReference type="ARBA" id="ARBA00022630"/>
    </source>
</evidence>
<dbReference type="FunFam" id="3.50.50.100:FF:000006">
    <property type="entry name" value="apoptosis-inducing factor 2"/>
    <property type="match status" value="1"/>
</dbReference>
<keyword evidence="4" id="KW-0560">Oxidoreductase</keyword>
<name>A0AAN9QPQ4_PHACN</name>
<dbReference type="Gene3D" id="3.50.50.100">
    <property type="match status" value="1"/>
</dbReference>
<dbReference type="PANTHER" id="PTHR43735">
    <property type="entry name" value="APOPTOSIS-INDUCING FACTOR 1"/>
    <property type="match status" value="1"/>
</dbReference>
<dbReference type="PRINTS" id="PR00368">
    <property type="entry name" value="FADPNR"/>
</dbReference>
<gene>
    <name evidence="7" type="ORF">VNO80_24993</name>
</gene>
<dbReference type="EMBL" id="JAYMYR010000009">
    <property type="protein sequence ID" value="KAK7342051.1"/>
    <property type="molecule type" value="Genomic_DNA"/>
</dbReference>
<dbReference type="GO" id="GO:0005737">
    <property type="term" value="C:cytoplasm"/>
    <property type="evidence" value="ECO:0007669"/>
    <property type="project" value="TreeGrafter"/>
</dbReference>
<proteinExistence type="inferred from homology"/>
<evidence type="ECO:0000313" key="8">
    <source>
        <dbReference type="Proteomes" id="UP001374584"/>
    </source>
</evidence>
<evidence type="ECO:0000259" key="6">
    <source>
        <dbReference type="Pfam" id="PF07992"/>
    </source>
</evidence>
<protein>
    <recommendedName>
        <fullName evidence="6">FAD/NAD(P)-binding domain-containing protein</fullName>
    </recommendedName>
</protein>
<dbReference type="Proteomes" id="UP001374584">
    <property type="component" value="Unassembled WGS sequence"/>
</dbReference>
<reference evidence="7 8" key="1">
    <citation type="submission" date="2024-01" db="EMBL/GenBank/DDBJ databases">
        <title>The genomes of 5 underutilized Papilionoideae crops provide insights into root nodulation and disease resistanc.</title>
        <authorList>
            <person name="Jiang F."/>
        </authorList>
    </citation>
    <scope>NUCLEOTIDE SEQUENCE [LARGE SCALE GENOMIC DNA]</scope>
    <source>
        <strain evidence="7">JINMINGXINNONG_FW02</strain>
        <tissue evidence="7">Leaves</tissue>
    </source>
</reference>
<keyword evidence="8" id="KW-1185">Reference proteome</keyword>
<dbReference type="SUPFAM" id="SSF51905">
    <property type="entry name" value="FAD/NAD(P)-binding domain"/>
    <property type="match status" value="1"/>
</dbReference>
<dbReference type="InterPro" id="IPR023753">
    <property type="entry name" value="FAD/NAD-binding_dom"/>
</dbReference>
<organism evidence="7 8">
    <name type="scientific">Phaseolus coccineus</name>
    <name type="common">Scarlet runner bean</name>
    <name type="synonym">Phaseolus multiflorus</name>
    <dbReference type="NCBI Taxonomy" id="3886"/>
    <lineage>
        <taxon>Eukaryota</taxon>
        <taxon>Viridiplantae</taxon>
        <taxon>Streptophyta</taxon>
        <taxon>Embryophyta</taxon>
        <taxon>Tracheophyta</taxon>
        <taxon>Spermatophyta</taxon>
        <taxon>Magnoliopsida</taxon>
        <taxon>eudicotyledons</taxon>
        <taxon>Gunneridae</taxon>
        <taxon>Pentapetalae</taxon>
        <taxon>rosids</taxon>
        <taxon>fabids</taxon>
        <taxon>Fabales</taxon>
        <taxon>Fabaceae</taxon>
        <taxon>Papilionoideae</taxon>
        <taxon>50 kb inversion clade</taxon>
        <taxon>NPAAA clade</taxon>
        <taxon>indigoferoid/millettioid clade</taxon>
        <taxon>Phaseoleae</taxon>
        <taxon>Phaseolus</taxon>
    </lineage>
</organism>
<evidence type="ECO:0000256" key="4">
    <source>
        <dbReference type="ARBA" id="ARBA00023002"/>
    </source>
</evidence>
<evidence type="ECO:0000256" key="5">
    <source>
        <dbReference type="ARBA" id="ARBA00057036"/>
    </source>
</evidence>
<dbReference type="GO" id="GO:0004174">
    <property type="term" value="F:electron-transferring-flavoprotein dehydrogenase activity"/>
    <property type="evidence" value="ECO:0007669"/>
    <property type="project" value="TreeGrafter"/>
</dbReference>
<comment type="similarity">
    <text evidence="1">Belongs to the FAD-dependent oxidoreductase family.</text>
</comment>
<feature type="domain" description="FAD/NAD(P)-binding" evidence="6">
    <location>
        <begin position="20"/>
        <end position="295"/>
    </location>
</feature>
<accession>A0AAN9QPQ4</accession>
<evidence type="ECO:0000256" key="3">
    <source>
        <dbReference type="ARBA" id="ARBA00022827"/>
    </source>
</evidence>
<dbReference type="Pfam" id="PF07992">
    <property type="entry name" value="Pyr_redox_2"/>
    <property type="match status" value="1"/>
</dbReference>
<dbReference type="GO" id="GO:0050660">
    <property type="term" value="F:flavin adenine dinucleotide binding"/>
    <property type="evidence" value="ECO:0007669"/>
    <property type="project" value="TreeGrafter"/>
</dbReference>
<evidence type="ECO:0000313" key="7">
    <source>
        <dbReference type="EMBL" id="KAK7342051.1"/>
    </source>
</evidence>
<comment type="caution">
    <text evidence="7">The sequence shown here is derived from an EMBL/GenBank/DDBJ whole genome shotgun (WGS) entry which is preliminary data.</text>
</comment>
<evidence type="ECO:0000256" key="1">
    <source>
        <dbReference type="ARBA" id="ARBA00006442"/>
    </source>
</evidence>
<dbReference type="AlphaFoldDB" id="A0AAN9QPQ4"/>
<comment type="function">
    <text evidence="5">Putative FAD-dependent oxidoreductase.</text>
</comment>
<sequence>MTCEEQKQRIEMENHVGKKRVVIIGGGVAGSLVAKSLQFTTHVTLIDPKEYFEITWANLRSRVEPSFAERSVINHKDYLTHGNIITSNAVDITETEVITEDGRKIGFDYLVIATGHADEVPKNRTERLNQFKEDNERIKSARSIMIVGGGPTGVELAAEIAVDFPNKKVTIVHKGPRLLDFVGTKAAEKTLKWLESKNVVVKLEQTIDLNELACEIKTYRTSNGETVEADCYFQCLGKPLASAWLEETMLKYDLDDEGRIKVDEKLRVIGRRNIFAIGDITDVPEIKQGFAAQQHAEVVVKNLKVMMDGGRDCSQCRMENYKPQMPMAIVSLGRRDAVAQLPLLTVIGRVPGFIKSGDLFVGRTRRQMGLDPRIVHD</sequence>
<keyword evidence="3" id="KW-0274">FAD</keyword>
<dbReference type="PANTHER" id="PTHR43735:SF3">
    <property type="entry name" value="FERROPTOSIS SUPPRESSOR PROTEIN 1"/>
    <property type="match status" value="1"/>
</dbReference>
<dbReference type="InterPro" id="IPR036188">
    <property type="entry name" value="FAD/NAD-bd_sf"/>
</dbReference>
<keyword evidence="2" id="KW-0285">Flavoprotein</keyword>